<evidence type="ECO:0000256" key="2">
    <source>
        <dbReference type="ARBA" id="ARBA00023027"/>
    </source>
</evidence>
<keyword evidence="2" id="KW-0520">NAD</keyword>
<keyword evidence="1" id="KW-0560">Oxidoreductase</keyword>
<comment type="caution">
    <text evidence="6">The sequence shown here is derived from an EMBL/GenBank/DDBJ whole genome shotgun (WGS) entry which is preliminary data.</text>
</comment>
<dbReference type="InterPro" id="IPR051265">
    <property type="entry name" value="HIBADH-related_NP60_sf"/>
</dbReference>
<gene>
    <name evidence="6" type="ORF">EV690_1509</name>
</gene>
<feature type="domain" description="6-phosphogluconate dehydrogenase NADP-binding" evidence="4">
    <location>
        <begin position="3"/>
        <end position="161"/>
    </location>
</feature>
<dbReference type="PIRSF" id="PIRSF000103">
    <property type="entry name" value="HIBADH"/>
    <property type="match status" value="1"/>
</dbReference>
<dbReference type="OrthoDB" id="9786703at2"/>
<evidence type="ECO:0000313" key="6">
    <source>
        <dbReference type="EMBL" id="TCK57812.1"/>
    </source>
</evidence>
<feature type="domain" description="3-hydroxyisobutyrate dehydrogenase-like NAD-binding" evidence="5">
    <location>
        <begin position="167"/>
        <end position="283"/>
    </location>
</feature>
<dbReference type="GO" id="GO:0051287">
    <property type="term" value="F:NAD binding"/>
    <property type="evidence" value="ECO:0007669"/>
    <property type="project" value="InterPro"/>
</dbReference>
<dbReference type="PANTHER" id="PTHR43580:SF2">
    <property type="entry name" value="CYTOKINE-LIKE NUCLEAR FACTOR N-PAC"/>
    <property type="match status" value="1"/>
</dbReference>
<proteinExistence type="predicted"/>
<sequence length="291" mass="31300">MHKVGIIGLGSMGGAFASQLVKAGYQLLAWNRSQPSHTQLLNAAGITLVDTPREVFGADVVLSVLSDDESYKDLFLKKGLIDAIPEGKVHVVMATISPDFVQRFAEEHNKRGLHYVAAPVLGNSLLAQSGKVHVLASGEIEAVHNAEAMLRALGSSFRYVGLAPEQANIAKLAVNLLLNNAVQSLAEAFALTEKVGIEKEQFAELITQTMFSGPAYQTYASAMSQEYFHPAAFALEMGAKDINLALELAKNHGLQLPVSKQVSQCLDNAIQAGFSQYDLSALLLAQQHKTE</sequence>
<dbReference type="InterPro" id="IPR006115">
    <property type="entry name" value="6PGDH_NADP-bd"/>
</dbReference>
<dbReference type="Pfam" id="PF14833">
    <property type="entry name" value="NAD_binding_11"/>
    <property type="match status" value="1"/>
</dbReference>
<dbReference type="InterPro" id="IPR029154">
    <property type="entry name" value="HIBADH-like_NADP-bd"/>
</dbReference>
<dbReference type="InterPro" id="IPR013328">
    <property type="entry name" value="6PGD_dom2"/>
</dbReference>
<dbReference type="SUPFAM" id="SSF48179">
    <property type="entry name" value="6-phosphogluconate dehydrogenase C-terminal domain-like"/>
    <property type="match status" value="1"/>
</dbReference>
<evidence type="ECO:0000259" key="4">
    <source>
        <dbReference type="Pfam" id="PF03446"/>
    </source>
</evidence>
<dbReference type="Pfam" id="PF03446">
    <property type="entry name" value="NAD_binding_2"/>
    <property type="match status" value="1"/>
</dbReference>
<accession>A0A4R1K1H5</accession>
<name>A0A4R1K1H5_9GAMM</name>
<dbReference type="Gene3D" id="3.40.50.720">
    <property type="entry name" value="NAD(P)-binding Rossmann-like Domain"/>
    <property type="match status" value="1"/>
</dbReference>
<organism evidence="6 7">
    <name type="scientific">Celerinatantimonas diazotrophica</name>
    <dbReference type="NCBI Taxonomy" id="412034"/>
    <lineage>
        <taxon>Bacteria</taxon>
        <taxon>Pseudomonadati</taxon>
        <taxon>Pseudomonadota</taxon>
        <taxon>Gammaproteobacteria</taxon>
        <taxon>Celerinatantimonadaceae</taxon>
        <taxon>Celerinatantimonas</taxon>
    </lineage>
</organism>
<dbReference type="EMBL" id="SMGD01000012">
    <property type="protein sequence ID" value="TCK57812.1"/>
    <property type="molecule type" value="Genomic_DNA"/>
</dbReference>
<dbReference type="GO" id="GO:0016491">
    <property type="term" value="F:oxidoreductase activity"/>
    <property type="evidence" value="ECO:0007669"/>
    <property type="project" value="UniProtKB-KW"/>
</dbReference>
<feature type="active site" evidence="3">
    <location>
        <position position="171"/>
    </location>
</feature>
<dbReference type="Proteomes" id="UP000295565">
    <property type="component" value="Unassembled WGS sequence"/>
</dbReference>
<dbReference type="InterPro" id="IPR036291">
    <property type="entry name" value="NAD(P)-bd_dom_sf"/>
</dbReference>
<dbReference type="SUPFAM" id="SSF51735">
    <property type="entry name" value="NAD(P)-binding Rossmann-fold domains"/>
    <property type="match status" value="1"/>
</dbReference>
<reference evidence="6 7" key="1">
    <citation type="submission" date="2019-03" db="EMBL/GenBank/DDBJ databases">
        <title>Genomic Encyclopedia of Type Strains, Phase IV (KMG-IV): sequencing the most valuable type-strain genomes for metagenomic binning, comparative biology and taxonomic classification.</title>
        <authorList>
            <person name="Goeker M."/>
        </authorList>
    </citation>
    <scope>NUCLEOTIDE SEQUENCE [LARGE SCALE GENOMIC DNA]</scope>
    <source>
        <strain evidence="6 7">DSM 18577</strain>
    </source>
</reference>
<evidence type="ECO:0000256" key="3">
    <source>
        <dbReference type="PIRSR" id="PIRSR000103-1"/>
    </source>
</evidence>
<dbReference type="AlphaFoldDB" id="A0A4R1K1H5"/>
<dbReference type="InterPro" id="IPR008927">
    <property type="entry name" value="6-PGluconate_DH-like_C_sf"/>
</dbReference>
<protein>
    <recommendedName>
        <fullName evidence="8">3-hydroxyisobutyrate dehydrogenase-like beta-hydroxyacid dehydrogenase</fullName>
    </recommendedName>
</protein>
<dbReference type="RefSeq" id="WP_131912352.1">
    <property type="nucleotide sequence ID" value="NZ_OU594967.1"/>
</dbReference>
<dbReference type="PANTHER" id="PTHR43580">
    <property type="entry name" value="OXIDOREDUCTASE GLYR1-RELATED"/>
    <property type="match status" value="1"/>
</dbReference>
<dbReference type="Gene3D" id="1.10.1040.10">
    <property type="entry name" value="N-(1-d-carboxylethyl)-l-norvaline Dehydrogenase, domain 2"/>
    <property type="match status" value="1"/>
</dbReference>
<evidence type="ECO:0000313" key="7">
    <source>
        <dbReference type="Proteomes" id="UP000295565"/>
    </source>
</evidence>
<dbReference type="GO" id="GO:0050661">
    <property type="term" value="F:NADP binding"/>
    <property type="evidence" value="ECO:0007669"/>
    <property type="project" value="InterPro"/>
</dbReference>
<evidence type="ECO:0008006" key="8">
    <source>
        <dbReference type="Google" id="ProtNLM"/>
    </source>
</evidence>
<evidence type="ECO:0000256" key="1">
    <source>
        <dbReference type="ARBA" id="ARBA00023002"/>
    </source>
</evidence>
<keyword evidence="7" id="KW-1185">Reference proteome</keyword>
<evidence type="ECO:0000259" key="5">
    <source>
        <dbReference type="Pfam" id="PF14833"/>
    </source>
</evidence>
<dbReference type="InterPro" id="IPR015815">
    <property type="entry name" value="HIBADH-related"/>
</dbReference>